<dbReference type="AlphaFoldDB" id="A0A499UHV7"/>
<accession>A0A499UHV7</accession>
<feature type="region of interest" description="Disordered" evidence="1">
    <location>
        <begin position="54"/>
        <end position="76"/>
    </location>
</feature>
<protein>
    <submittedName>
        <fullName evidence="2">Uncharacterized protein</fullName>
    </submittedName>
</protein>
<proteinExistence type="predicted"/>
<evidence type="ECO:0000256" key="1">
    <source>
        <dbReference type="SAM" id="MobiDB-lite"/>
    </source>
</evidence>
<evidence type="ECO:0000313" key="2">
    <source>
        <dbReference type="EMBL" id="BBJ39790.1"/>
    </source>
</evidence>
<name>A0A499UHV7_9ACTN</name>
<gene>
    <name evidence="2" type="ORF">SSPO_025080</name>
</gene>
<organism evidence="2 3">
    <name type="scientific">Streptomyces antimycoticus</name>
    <dbReference type="NCBI Taxonomy" id="68175"/>
    <lineage>
        <taxon>Bacteria</taxon>
        <taxon>Bacillati</taxon>
        <taxon>Actinomycetota</taxon>
        <taxon>Actinomycetes</taxon>
        <taxon>Kitasatosporales</taxon>
        <taxon>Streptomycetaceae</taxon>
        <taxon>Streptomyces</taxon>
        <taxon>Streptomyces violaceusniger group</taxon>
    </lineage>
</organism>
<dbReference type="Proteomes" id="UP000463951">
    <property type="component" value="Chromosome"/>
</dbReference>
<feature type="region of interest" description="Disordered" evidence="1">
    <location>
        <begin position="1"/>
        <end position="40"/>
    </location>
</feature>
<reference evidence="2 3" key="1">
    <citation type="journal article" date="2020" name="Int. J. Syst. Evol. Microbiol.">
        <title>Reclassification of Streptomyces castelarensis and Streptomyces sporoclivatus as later heterotypic synonyms of Streptomyces antimycoticus.</title>
        <authorList>
            <person name="Komaki H."/>
            <person name="Tamura T."/>
        </authorList>
    </citation>
    <scope>NUCLEOTIDE SEQUENCE [LARGE SCALE GENOMIC DNA]</scope>
    <source>
        <strain evidence="2 3">NBRC 100767</strain>
    </source>
</reference>
<sequence length="76" mass="7809">MPEDPRGEVRGNRPGPGFSEPTWPPRESARPGCPDMGDKGGIALEVTALASTASYSYGPDGVSGSAPGEPRGRDPV</sequence>
<evidence type="ECO:0000313" key="3">
    <source>
        <dbReference type="Proteomes" id="UP000463951"/>
    </source>
</evidence>
<dbReference type="EMBL" id="AP019620">
    <property type="protein sequence ID" value="BBJ39790.1"/>
    <property type="molecule type" value="Genomic_DNA"/>
</dbReference>
<feature type="compositionally biased region" description="Basic and acidic residues" evidence="1">
    <location>
        <begin position="1"/>
        <end position="11"/>
    </location>
</feature>